<evidence type="ECO:0000256" key="2">
    <source>
        <dbReference type="ARBA" id="ARBA00022884"/>
    </source>
</evidence>
<dbReference type="GO" id="GO:0015074">
    <property type="term" value="P:DNA integration"/>
    <property type="evidence" value="ECO:0007669"/>
    <property type="project" value="InterPro"/>
</dbReference>
<comment type="caution">
    <text evidence="7">The sequence shown here is derived from an EMBL/GenBank/DDBJ whole genome shotgun (WGS) entry which is preliminary data.</text>
</comment>
<keyword evidence="8" id="KW-1185">Reference proteome</keyword>
<proteinExistence type="predicted"/>
<evidence type="ECO:0000313" key="7">
    <source>
        <dbReference type="EMBL" id="KNZ62182.1"/>
    </source>
</evidence>
<organism evidence="7 8">
    <name type="scientific">Puccinia sorghi</name>
    <dbReference type="NCBI Taxonomy" id="27349"/>
    <lineage>
        <taxon>Eukaryota</taxon>
        <taxon>Fungi</taxon>
        <taxon>Dikarya</taxon>
        <taxon>Basidiomycota</taxon>
        <taxon>Pucciniomycotina</taxon>
        <taxon>Pucciniomycetes</taxon>
        <taxon>Pucciniales</taxon>
        <taxon>Pucciniaceae</taxon>
        <taxon>Puccinia</taxon>
    </lineage>
</organism>
<name>A0A0L6VNL0_9BASI</name>
<dbReference type="GO" id="GO:0003964">
    <property type="term" value="F:RNA-directed DNA polymerase activity"/>
    <property type="evidence" value="ECO:0007669"/>
    <property type="project" value="UniProtKB-EC"/>
</dbReference>
<evidence type="ECO:0000256" key="3">
    <source>
        <dbReference type="ARBA" id="ARBA00048173"/>
    </source>
</evidence>
<feature type="compositionally biased region" description="Polar residues" evidence="5">
    <location>
        <begin position="1"/>
        <end position="13"/>
    </location>
</feature>
<dbReference type="InterPro" id="IPR039537">
    <property type="entry name" value="Retrotran_Ty1/copia-like"/>
</dbReference>
<feature type="domain" description="Integrase catalytic" evidence="6">
    <location>
        <begin position="15"/>
        <end position="126"/>
    </location>
</feature>
<dbReference type="GO" id="GO:0032196">
    <property type="term" value="P:transposition"/>
    <property type="evidence" value="ECO:0007669"/>
    <property type="project" value="UniProtKB-KW"/>
</dbReference>
<evidence type="ECO:0000259" key="6">
    <source>
        <dbReference type="PROSITE" id="PS50994"/>
    </source>
</evidence>
<comment type="catalytic activity">
    <reaction evidence="3">
        <text>DNA(n) + a 2'-deoxyribonucleoside 5'-triphosphate = DNA(n+1) + diphosphate</text>
        <dbReference type="Rhea" id="RHEA:22508"/>
        <dbReference type="Rhea" id="RHEA-COMP:17339"/>
        <dbReference type="Rhea" id="RHEA-COMP:17340"/>
        <dbReference type="ChEBI" id="CHEBI:33019"/>
        <dbReference type="ChEBI" id="CHEBI:61560"/>
        <dbReference type="ChEBI" id="CHEBI:173112"/>
        <dbReference type="EC" id="2.7.7.49"/>
    </reaction>
</comment>
<dbReference type="EMBL" id="LAVV01003355">
    <property type="protein sequence ID" value="KNZ62182.1"/>
    <property type="molecule type" value="Genomic_DNA"/>
</dbReference>
<dbReference type="GO" id="GO:0003887">
    <property type="term" value="F:DNA-directed DNA polymerase activity"/>
    <property type="evidence" value="ECO:0007669"/>
    <property type="project" value="UniProtKB-EC"/>
</dbReference>
<keyword evidence="2" id="KW-0694">RNA-binding</keyword>
<dbReference type="OrthoDB" id="3943081at2759"/>
<reference evidence="7 8" key="1">
    <citation type="submission" date="2015-08" db="EMBL/GenBank/DDBJ databases">
        <title>Next Generation Sequencing and Analysis of the Genome of Puccinia sorghi L Schw, the Causal Agent of Maize Common Rust.</title>
        <authorList>
            <person name="Rochi L."/>
            <person name="Burguener G."/>
            <person name="Darino M."/>
            <person name="Turjanski A."/>
            <person name="Kreff E."/>
            <person name="Dieguez M.J."/>
            <person name="Sacco F."/>
        </authorList>
    </citation>
    <scope>NUCLEOTIDE SEQUENCE [LARGE SCALE GENOMIC DNA]</scope>
    <source>
        <strain evidence="7 8">RO10H11247</strain>
    </source>
</reference>
<dbReference type="InterPro" id="IPR012337">
    <property type="entry name" value="RNaseH-like_sf"/>
</dbReference>
<comment type="catalytic activity">
    <reaction evidence="4">
        <text>DNA(n) + a 2'-deoxyribonucleoside 5'-triphosphate = DNA(n+1) + diphosphate</text>
        <dbReference type="Rhea" id="RHEA:22508"/>
        <dbReference type="Rhea" id="RHEA-COMP:17339"/>
        <dbReference type="Rhea" id="RHEA-COMP:17340"/>
        <dbReference type="ChEBI" id="CHEBI:33019"/>
        <dbReference type="ChEBI" id="CHEBI:61560"/>
        <dbReference type="ChEBI" id="CHEBI:173112"/>
        <dbReference type="EC" id="2.7.7.7"/>
    </reaction>
</comment>
<dbReference type="InterPro" id="IPR001584">
    <property type="entry name" value="Integrase_cat-core"/>
</dbReference>
<dbReference type="GO" id="GO:0005634">
    <property type="term" value="C:nucleus"/>
    <property type="evidence" value="ECO:0007669"/>
    <property type="project" value="UniProtKB-ARBA"/>
</dbReference>
<dbReference type="GO" id="GO:0003723">
    <property type="term" value="F:RNA binding"/>
    <property type="evidence" value="ECO:0007669"/>
    <property type="project" value="UniProtKB-KW"/>
</dbReference>
<evidence type="ECO:0000256" key="4">
    <source>
        <dbReference type="ARBA" id="ARBA00049244"/>
    </source>
</evidence>
<dbReference type="InterPro" id="IPR036397">
    <property type="entry name" value="RNaseH_sf"/>
</dbReference>
<dbReference type="PANTHER" id="PTHR42648:SF28">
    <property type="entry name" value="TRANSPOSON-ENCODED PROTEIN WITH RIBONUCLEASE H-LIKE AND RETROVIRUS ZINC FINGER-LIKE DOMAINS"/>
    <property type="match status" value="1"/>
</dbReference>
<feature type="region of interest" description="Disordered" evidence="5">
    <location>
        <begin position="1"/>
        <end position="22"/>
    </location>
</feature>
<dbReference type="PROSITE" id="PS50994">
    <property type="entry name" value="INTEGRASE"/>
    <property type="match status" value="1"/>
</dbReference>
<dbReference type="Gene3D" id="3.30.420.10">
    <property type="entry name" value="Ribonuclease H-like superfamily/Ribonuclease H"/>
    <property type="match status" value="2"/>
</dbReference>
<dbReference type="SUPFAM" id="SSF53098">
    <property type="entry name" value="Ribonuclease H-like"/>
    <property type="match status" value="1"/>
</dbReference>
<dbReference type="AlphaFoldDB" id="A0A0L6VNL0"/>
<dbReference type="VEuPathDB" id="FungiDB:VP01_1301g1"/>
<evidence type="ECO:0000256" key="1">
    <source>
        <dbReference type="ARBA" id="ARBA00022578"/>
    </source>
</evidence>
<protein>
    <recommendedName>
        <fullName evidence="6">Integrase catalytic domain-containing protein</fullName>
    </recommendedName>
</protein>
<sequence>MAYTHQSFNSKGNSPPLRPNLNQQINHSRLHLDLIGPIKPESSLKHWYILTVVDNHSGYLAGFPLVHKDDTTDILIILLESEKKRRGYFPSTIFSDGGGEFMGNRAERANRTIVESVRATLNSSNIPKRFWHEILKSCCLSLNQIPKKGHVISPWETLHGKKFPSTLLRPIGTPAVVLNMTRVKGRKFDSKGEEGRLIGFNVPLQSYRIITAFGKIFESKHVRFLKGQDTVKLDLDKDIEFFPEEAKRL</sequence>
<evidence type="ECO:0000313" key="8">
    <source>
        <dbReference type="Proteomes" id="UP000037035"/>
    </source>
</evidence>
<dbReference type="Proteomes" id="UP000037035">
    <property type="component" value="Unassembled WGS sequence"/>
</dbReference>
<evidence type="ECO:0000256" key="5">
    <source>
        <dbReference type="SAM" id="MobiDB-lite"/>
    </source>
</evidence>
<gene>
    <name evidence="7" type="ORF">VP01_1301g1</name>
</gene>
<keyword evidence="1" id="KW-0815">Transposition</keyword>
<dbReference type="PANTHER" id="PTHR42648">
    <property type="entry name" value="TRANSPOSASE, PUTATIVE-RELATED"/>
    <property type="match status" value="1"/>
</dbReference>
<accession>A0A0L6VNL0</accession>